<evidence type="ECO:0000313" key="2">
    <source>
        <dbReference type="Proteomes" id="UP001169242"/>
    </source>
</evidence>
<dbReference type="AlphaFoldDB" id="A0AA42DQF8"/>
<gene>
    <name evidence="1" type="ORF">PBV87_16490</name>
</gene>
<organism evidence="1 2">
    <name type="scientific">Holtiella tumoricola</name>
    <dbReference type="NCBI Taxonomy" id="3018743"/>
    <lineage>
        <taxon>Bacteria</taxon>
        <taxon>Bacillati</taxon>
        <taxon>Bacillota</taxon>
        <taxon>Clostridia</taxon>
        <taxon>Lachnospirales</taxon>
        <taxon>Cellulosilyticaceae</taxon>
        <taxon>Holtiella</taxon>
    </lineage>
</organism>
<accession>A0AA42DQF8</accession>
<dbReference type="RefSeq" id="WP_271012991.1">
    <property type="nucleotide sequence ID" value="NZ_JAQIFT010000059.1"/>
</dbReference>
<reference evidence="1" key="1">
    <citation type="journal article" date="2023" name="Int. J. Syst. Evol. Microbiol.">
        <title>&lt;i&gt;Holtiella tumoricola&lt;/i&gt; gen. nov. sp. nov., isolated from a human clinical sample.</title>
        <authorList>
            <person name="Allen-Vercoe E."/>
            <person name="Daigneault M.C."/>
            <person name="Vancuren S.J."/>
            <person name="Cochrane K."/>
            <person name="O'Neal L.L."/>
            <person name="Sankaranarayanan K."/>
            <person name="Lawson P.A."/>
        </authorList>
    </citation>
    <scope>NUCLEOTIDE SEQUENCE</scope>
    <source>
        <strain evidence="1">CC70A</strain>
    </source>
</reference>
<protein>
    <submittedName>
        <fullName evidence="1">Uncharacterized protein</fullName>
    </submittedName>
</protein>
<proteinExistence type="predicted"/>
<comment type="caution">
    <text evidence="1">The sequence shown here is derived from an EMBL/GenBank/DDBJ whole genome shotgun (WGS) entry which is preliminary data.</text>
</comment>
<evidence type="ECO:0000313" key="1">
    <source>
        <dbReference type="EMBL" id="MDA3733076.1"/>
    </source>
</evidence>
<dbReference type="Proteomes" id="UP001169242">
    <property type="component" value="Unassembled WGS sequence"/>
</dbReference>
<dbReference type="EMBL" id="JAQIFT010000059">
    <property type="protein sequence ID" value="MDA3733076.1"/>
    <property type="molecule type" value="Genomic_DNA"/>
</dbReference>
<name>A0AA42DQF8_9FIRM</name>
<sequence length="93" mass="11249">MITKDNFIETTMKRLKKLEEGQCIIIKTYKKDRSLTIERLKDEQVNVYEEGFENKVYKDIKENELKKLLKMLGRIEFPRSHSLWLQVTNQKEN</sequence>
<keyword evidence="2" id="KW-1185">Reference proteome</keyword>